<dbReference type="InterPro" id="IPR016064">
    <property type="entry name" value="NAD/diacylglycerol_kinase_sf"/>
</dbReference>
<keyword evidence="1" id="KW-0812">Transmembrane</keyword>
<feature type="non-terminal residue" evidence="3">
    <location>
        <position position="253"/>
    </location>
</feature>
<dbReference type="Gene3D" id="2.60.200.40">
    <property type="match status" value="1"/>
</dbReference>
<accession>A0A1G2BT71</accession>
<name>A0A1G2BT71_9BACT</name>
<keyword evidence="1" id="KW-1133">Transmembrane helix</keyword>
<dbReference type="PANTHER" id="PTHR12358:SF54">
    <property type="entry name" value="SPHINGOSINE KINASE RELATED PROTEIN"/>
    <property type="match status" value="1"/>
</dbReference>
<reference evidence="3 4" key="1">
    <citation type="journal article" date="2016" name="Nat. Commun.">
        <title>Thousands of microbial genomes shed light on interconnected biogeochemical processes in an aquifer system.</title>
        <authorList>
            <person name="Anantharaman K."/>
            <person name="Brown C.T."/>
            <person name="Hug L.A."/>
            <person name="Sharon I."/>
            <person name="Castelle C.J."/>
            <person name="Probst A.J."/>
            <person name="Thomas B.C."/>
            <person name="Singh A."/>
            <person name="Wilkins M.J."/>
            <person name="Karaoz U."/>
            <person name="Brodie E.L."/>
            <person name="Williams K.H."/>
            <person name="Hubbard S.S."/>
            <person name="Banfield J.F."/>
        </authorList>
    </citation>
    <scope>NUCLEOTIDE SEQUENCE [LARGE SCALE GENOMIC DNA]</scope>
</reference>
<dbReference type="GO" id="GO:0016301">
    <property type="term" value="F:kinase activity"/>
    <property type="evidence" value="ECO:0007669"/>
    <property type="project" value="InterPro"/>
</dbReference>
<dbReference type="PROSITE" id="PS50146">
    <property type="entry name" value="DAGK"/>
    <property type="match status" value="1"/>
</dbReference>
<dbReference type="Proteomes" id="UP000177349">
    <property type="component" value="Unassembled WGS sequence"/>
</dbReference>
<evidence type="ECO:0000256" key="1">
    <source>
        <dbReference type="SAM" id="Phobius"/>
    </source>
</evidence>
<dbReference type="Gene3D" id="3.40.50.10330">
    <property type="entry name" value="Probable inorganic polyphosphate/atp-NAD kinase, domain 1"/>
    <property type="match status" value="1"/>
</dbReference>
<keyword evidence="1" id="KW-0472">Membrane</keyword>
<feature type="domain" description="DAGKc" evidence="2">
    <location>
        <begin position="1"/>
        <end position="127"/>
    </location>
</feature>
<dbReference type="AlphaFoldDB" id="A0A1G2BT71"/>
<evidence type="ECO:0000259" key="2">
    <source>
        <dbReference type="PROSITE" id="PS50146"/>
    </source>
</evidence>
<comment type="caution">
    <text evidence="3">The sequence shown here is derived from an EMBL/GenBank/DDBJ whole genome shotgun (WGS) entry which is preliminary data.</text>
</comment>
<proteinExistence type="predicted"/>
<feature type="transmembrane region" description="Helical" evidence="1">
    <location>
        <begin position="212"/>
        <end position="235"/>
    </location>
</feature>
<dbReference type="SUPFAM" id="SSF111331">
    <property type="entry name" value="NAD kinase/diacylglycerol kinase-like"/>
    <property type="match status" value="1"/>
</dbReference>
<gene>
    <name evidence="3" type="ORF">A3B31_00755</name>
</gene>
<dbReference type="EMBL" id="MHKN01000019">
    <property type="protein sequence ID" value="OGY92333.1"/>
    <property type="molecule type" value="Genomic_DNA"/>
</dbReference>
<dbReference type="InterPro" id="IPR017438">
    <property type="entry name" value="ATP-NAD_kinase_N"/>
</dbReference>
<evidence type="ECO:0000313" key="3">
    <source>
        <dbReference type="EMBL" id="OGY92333.1"/>
    </source>
</evidence>
<feature type="transmembrane region" description="Helical" evidence="1">
    <location>
        <begin position="120"/>
        <end position="140"/>
    </location>
</feature>
<protein>
    <recommendedName>
        <fullName evidence="2">DAGKc domain-containing protein</fullName>
    </recommendedName>
</protein>
<dbReference type="InterPro" id="IPR001206">
    <property type="entry name" value="Diacylglycerol_kinase_cat_dom"/>
</dbReference>
<sequence length="253" mass="27856">MLNLLVIYNPASGRIRIEKAWHAFVAKASRSGFHCTLMNVRDDALATTDDLGRFAAVVVIGGDGTLRTVVQFLHDRDANAPIMLIPRGSANLIAKSLGLPRSVHGALRVLRSGASISVDIARLSVGTVFIGACALGYLSHRVTSAPILAKRLFGFVGYLWSFLLHPRLPLYTFAFSVDDKPFVVQGHSLFIVNASNLFGVRSPRVADFQDGIFELAVTTNTSWLASLALLFDFYFRRSRPRHFMMVSGKRFSL</sequence>
<feature type="transmembrane region" description="Helical" evidence="1">
    <location>
        <begin position="152"/>
        <end position="170"/>
    </location>
</feature>
<organism evidence="3 4">
    <name type="scientific">Candidatus Komeilibacteria bacterium RIFCSPLOWO2_01_FULL_53_11</name>
    <dbReference type="NCBI Taxonomy" id="1798552"/>
    <lineage>
        <taxon>Bacteria</taxon>
        <taxon>Candidatus Komeiliibacteriota</taxon>
    </lineage>
</organism>
<dbReference type="Pfam" id="PF00781">
    <property type="entry name" value="DAGK_cat"/>
    <property type="match status" value="1"/>
</dbReference>
<evidence type="ECO:0000313" key="4">
    <source>
        <dbReference type="Proteomes" id="UP000177349"/>
    </source>
</evidence>
<dbReference type="InterPro" id="IPR050187">
    <property type="entry name" value="Lipid_Phosphate_FormReg"/>
</dbReference>
<dbReference type="PANTHER" id="PTHR12358">
    <property type="entry name" value="SPHINGOSINE KINASE"/>
    <property type="match status" value="1"/>
</dbReference>